<protein>
    <submittedName>
        <fullName evidence="1">Uncharacterized protein</fullName>
    </submittedName>
</protein>
<dbReference type="Gene3D" id="3.30.230.90">
    <property type="match status" value="1"/>
</dbReference>
<proteinExistence type="predicted"/>
<sequence length="162" mass="18609">MDSINTSLKNINLSVNSLEVNRDSNSLPVLPLVHTDRFIVKDPNDEDVEYTLTIIKFSDSWQIFLTYSDNVAAWLCSSADLTHSDIYSVRVLLGDRTKEHLKMYSRNGIKILYDCLKESNKLNKYSPTDELILLMALDIKDDSSKTFHQIMEKLKSAFKMLV</sequence>
<evidence type="ECO:0000313" key="2">
    <source>
        <dbReference type="Proteomes" id="UP000244811"/>
    </source>
</evidence>
<dbReference type="InterPro" id="IPR053720">
    <property type="entry name" value="Psm_Assembly_Chaperone"/>
</dbReference>
<reference evidence="1" key="1">
    <citation type="submission" date="2022-07" db="EMBL/GenBank/DDBJ databases">
        <title>Evaluation of T. orientalis genome assembly methods using nanopore sequencing and analysis of variation between genomes.</title>
        <authorList>
            <person name="Yam J."/>
            <person name="Micallef M.L."/>
            <person name="Liu M."/>
            <person name="Djordjevic S.P."/>
            <person name="Bogema D.R."/>
            <person name="Jenkins C."/>
        </authorList>
    </citation>
    <scope>NUCLEOTIDE SEQUENCE</scope>
    <source>
        <strain evidence="1">Goon Nure</strain>
    </source>
</reference>
<organism evidence="1 2">
    <name type="scientific">Theileria orientalis</name>
    <dbReference type="NCBI Taxonomy" id="68886"/>
    <lineage>
        <taxon>Eukaryota</taxon>
        <taxon>Sar</taxon>
        <taxon>Alveolata</taxon>
        <taxon>Apicomplexa</taxon>
        <taxon>Aconoidasida</taxon>
        <taxon>Piroplasmida</taxon>
        <taxon>Theileriidae</taxon>
        <taxon>Theileria</taxon>
    </lineage>
</organism>
<evidence type="ECO:0000313" key="1">
    <source>
        <dbReference type="EMBL" id="UKK00842.1"/>
    </source>
</evidence>
<dbReference type="AlphaFoldDB" id="A0A976MAS7"/>
<accession>A0A976MAS7</accession>
<dbReference type="Proteomes" id="UP000244811">
    <property type="component" value="Chromosome 1"/>
</dbReference>
<dbReference type="EMBL" id="CP056069">
    <property type="protein sequence ID" value="UKK00842.1"/>
    <property type="molecule type" value="Genomic_DNA"/>
</dbReference>
<gene>
    <name evidence="1" type="ORF">MACK_000916</name>
</gene>
<name>A0A976MAS7_THEOR</name>